<dbReference type="InterPro" id="IPR019152">
    <property type="entry name" value="DUF2046"/>
</dbReference>
<protein>
    <submittedName>
        <fullName evidence="2">Uncharacterized protein</fullName>
    </submittedName>
</protein>
<dbReference type="Gene3D" id="3.40.50.300">
    <property type="entry name" value="P-loop containing nucleotide triphosphate hydrolases"/>
    <property type="match status" value="1"/>
</dbReference>
<feature type="region of interest" description="Disordered" evidence="1">
    <location>
        <begin position="283"/>
        <end position="357"/>
    </location>
</feature>
<dbReference type="InterPro" id="IPR027417">
    <property type="entry name" value="P-loop_NTPase"/>
</dbReference>
<dbReference type="Proteomes" id="UP000827892">
    <property type="component" value="Chromosome X"/>
</dbReference>
<gene>
    <name evidence="2" type="ORF">L3Y34_010728</name>
</gene>
<feature type="compositionally biased region" description="Polar residues" evidence="1">
    <location>
        <begin position="308"/>
        <end position="334"/>
    </location>
</feature>
<dbReference type="AlphaFoldDB" id="A0AAE9CTG8"/>
<sequence>MLEILSARIDDLEHWYVGTLVLLHFADILDHSAVCLVVFLRSTGFAIEARLVIWVDLKILFKKIVSQLARLFFAEALLQTISSPVIARNSVVTLYVITRSIYDERQKLSSSCAMGSMPTNSNNPPVRTVTLNATVARMLGNNVIYSRYPEFYQFLATDQPTWFVPQPLKGTVFHVNDSNITKIPEFHAVDRMMRENQARIKELQSYCIRVKKSYKEQLRRIRSEKVDHESVIEKAQELLINRLINRVSQMTEAKRYFKESIECIYNNEFHDTNLKEALRAVFSPNTDPTDTSTQLDSPNPMVRPDRSALQSSNRTPHAQSSEITLPTFSQPNRQESSHHSSHRNSLQSPADLEGRIYVRVRSARSGELAESNEN</sequence>
<dbReference type="EMBL" id="CP090896">
    <property type="protein sequence ID" value="ULT80351.1"/>
    <property type="molecule type" value="Genomic_DNA"/>
</dbReference>
<feature type="compositionally biased region" description="Polar residues" evidence="1">
    <location>
        <begin position="283"/>
        <end position="297"/>
    </location>
</feature>
<organism evidence="2 3">
    <name type="scientific">Caenorhabditis briggsae</name>
    <dbReference type="NCBI Taxonomy" id="6238"/>
    <lineage>
        <taxon>Eukaryota</taxon>
        <taxon>Metazoa</taxon>
        <taxon>Ecdysozoa</taxon>
        <taxon>Nematoda</taxon>
        <taxon>Chromadorea</taxon>
        <taxon>Rhabditida</taxon>
        <taxon>Rhabditina</taxon>
        <taxon>Rhabditomorpha</taxon>
        <taxon>Rhabditoidea</taxon>
        <taxon>Rhabditidae</taxon>
        <taxon>Peloderinae</taxon>
        <taxon>Caenorhabditis</taxon>
    </lineage>
</organism>
<evidence type="ECO:0000313" key="2">
    <source>
        <dbReference type="EMBL" id="ULT80351.1"/>
    </source>
</evidence>
<accession>A0AAE9CTG8</accession>
<proteinExistence type="predicted"/>
<reference evidence="2 3" key="1">
    <citation type="submission" date="2022-05" db="EMBL/GenBank/DDBJ databases">
        <title>Chromosome-level reference genomes for two strains of Caenorhabditis briggsae: an improved platform for comparative genomics.</title>
        <authorList>
            <person name="Stevens L."/>
            <person name="Andersen E.C."/>
        </authorList>
    </citation>
    <scope>NUCLEOTIDE SEQUENCE [LARGE SCALE GENOMIC DNA]</scope>
    <source>
        <strain evidence="2">QX1410_ONT</strain>
        <tissue evidence="2">Whole-organism</tissue>
    </source>
</reference>
<name>A0AAE9CTG8_CAEBR</name>
<dbReference type="PANTHER" id="PTHR15276">
    <property type="entry name" value="H4 D10S170 PROTEIN-RELATED"/>
    <property type="match status" value="1"/>
</dbReference>
<dbReference type="PANTHER" id="PTHR15276:SF0">
    <property type="entry name" value="COILED-COIL DOMAIN-CONTAINING PROTEIN 6"/>
    <property type="match status" value="1"/>
</dbReference>
<evidence type="ECO:0000313" key="3">
    <source>
        <dbReference type="Proteomes" id="UP000827892"/>
    </source>
</evidence>
<evidence type="ECO:0000256" key="1">
    <source>
        <dbReference type="SAM" id="MobiDB-lite"/>
    </source>
</evidence>